<evidence type="ECO:0000313" key="3">
    <source>
        <dbReference type="EMBL" id="PIL20212.1"/>
    </source>
</evidence>
<evidence type="ECO:0000313" key="4">
    <source>
        <dbReference type="Proteomes" id="UP000231259"/>
    </source>
</evidence>
<dbReference type="InterPro" id="IPR024498">
    <property type="entry name" value="DUF2786"/>
</dbReference>
<dbReference type="AlphaFoldDB" id="A0A2G8RFB3"/>
<feature type="domain" description="DUF2786" evidence="1">
    <location>
        <begin position="5"/>
        <end position="44"/>
    </location>
</feature>
<dbReference type="Pfam" id="PF23771">
    <property type="entry name" value="DUF7168"/>
    <property type="match status" value="1"/>
</dbReference>
<dbReference type="InterPro" id="IPR055592">
    <property type="entry name" value="DUF7168"/>
</dbReference>
<dbReference type="Pfam" id="PF10979">
    <property type="entry name" value="DUF2786"/>
    <property type="match status" value="1"/>
</dbReference>
<evidence type="ECO:0000259" key="1">
    <source>
        <dbReference type="Pfam" id="PF10979"/>
    </source>
</evidence>
<proteinExistence type="predicted"/>
<accession>A0A2G8RFB3</accession>
<dbReference type="EMBL" id="AWWI01000066">
    <property type="protein sequence ID" value="PIL20212.1"/>
    <property type="molecule type" value="Genomic_DNA"/>
</dbReference>
<dbReference type="Proteomes" id="UP000231259">
    <property type="component" value="Unassembled WGS sequence"/>
</dbReference>
<reference evidence="3 4" key="1">
    <citation type="submission" date="2013-09" db="EMBL/GenBank/DDBJ databases">
        <title>Genome sequencing of Phaeobacter antarcticus sp. nov. SM1211.</title>
        <authorList>
            <person name="Zhang X.-Y."/>
            <person name="Liu C."/>
            <person name="Chen X.-L."/>
            <person name="Xie B.-B."/>
            <person name="Qin Q.-L."/>
            <person name="Rong J.-C."/>
            <person name="Zhang Y.-Z."/>
        </authorList>
    </citation>
    <scope>NUCLEOTIDE SEQUENCE [LARGE SCALE GENOMIC DNA]</scope>
    <source>
        <strain evidence="3 4">SM1211</strain>
    </source>
</reference>
<organism evidence="3 4">
    <name type="scientific">Puniceibacterium antarcticum</name>
    <dbReference type="NCBI Taxonomy" id="1206336"/>
    <lineage>
        <taxon>Bacteria</taxon>
        <taxon>Pseudomonadati</taxon>
        <taxon>Pseudomonadota</taxon>
        <taxon>Alphaproteobacteria</taxon>
        <taxon>Rhodobacterales</taxon>
        <taxon>Paracoccaceae</taxon>
        <taxon>Puniceibacterium</taxon>
    </lineage>
</organism>
<name>A0A2G8RFB3_9RHOB</name>
<gene>
    <name evidence="3" type="ORF">P775_11135</name>
</gene>
<feature type="domain" description="DUF7168" evidence="2">
    <location>
        <begin position="46"/>
        <end position="176"/>
    </location>
</feature>
<evidence type="ECO:0000259" key="2">
    <source>
        <dbReference type="Pfam" id="PF23771"/>
    </source>
</evidence>
<sequence>MGEDIRKKIAALLSKAGNVGASEAEALAAAQKAAQLMLEHGVSQEDVEFDEQAAPIRTKGHSPRDPLWGTIGRCTNSAPVLDTSWDPVVTFIGHAPGPEIACYLVEVLNRSIDREILTFKASREYKRRRTVGTRRAAAHDFTAALVFRLRQRLLEMFAASVSDEAFEKAKEVLQIRMPGTTSSATSSKKMRFGSAAAAGYAAGSRVNISRGVNAGRPVSRIGSD</sequence>
<dbReference type="RefSeq" id="WP_180287404.1">
    <property type="nucleotide sequence ID" value="NZ_AWWI01000066.1"/>
</dbReference>
<keyword evidence="4" id="KW-1185">Reference proteome</keyword>
<protein>
    <submittedName>
        <fullName evidence="3">Uncharacterized protein</fullName>
    </submittedName>
</protein>
<comment type="caution">
    <text evidence="3">The sequence shown here is derived from an EMBL/GenBank/DDBJ whole genome shotgun (WGS) entry which is preliminary data.</text>
</comment>